<evidence type="ECO:0000256" key="3">
    <source>
        <dbReference type="ARBA" id="ARBA00022946"/>
    </source>
</evidence>
<keyword evidence="5" id="KW-1185">Reference proteome</keyword>
<comment type="similarity">
    <text evidence="1">Belongs to the mTERF family.</text>
</comment>
<reference evidence="4 5" key="1">
    <citation type="submission" date="2020-10" db="EMBL/GenBank/DDBJ databases">
        <title>Plant Genome Project.</title>
        <authorList>
            <person name="Zhang R.-G."/>
        </authorList>
    </citation>
    <scope>NUCLEOTIDE SEQUENCE [LARGE SCALE GENOMIC DNA]</scope>
    <source>
        <strain evidence="4">FAFU-HL-1</strain>
        <tissue evidence="4">Leaf</tissue>
    </source>
</reference>
<dbReference type="EMBL" id="JADGMS010000014">
    <property type="protein sequence ID" value="KAF9669361.1"/>
    <property type="molecule type" value="Genomic_DNA"/>
</dbReference>
<dbReference type="PANTHER" id="PTHR13068:SF133">
    <property type="entry name" value="MITOCHONDRIAL TRANSCRIPTION TERMINATION FACTOR FAMILY PROTEIN"/>
    <property type="match status" value="1"/>
</dbReference>
<accession>A0A835JHE0</accession>
<dbReference type="FunFam" id="1.25.70.10:FF:000001">
    <property type="entry name" value="Mitochondrial transcription termination factor-like"/>
    <property type="match status" value="1"/>
</dbReference>
<evidence type="ECO:0000313" key="4">
    <source>
        <dbReference type="EMBL" id="KAF9669361.1"/>
    </source>
</evidence>
<organism evidence="4 5">
    <name type="scientific">Salix dunnii</name>
    <dbReference type="NCBI Taxonomy" id="1413687"/>
    <lineage>
        <taxon>Eukaryota</taxon>
        <taxon>Viridiplantae</taxon>
        <taxon>Streptophyta</taxon>
        <taxon>Embryophyta</taxon>
        <taxon>Tracheophyta</taxon>
        <taxon>Spermatophyta</taxon>
        <taxon>Magnoliopsida</taxon>
        <taxon>eudicotyledons</taxon>
        <taxon>Gunneridae</taxon>
        <taxon>Pentapetalae</taxon>
        <taxon>rosids</taxon>
        <taxon>fabids</taxon>
        <taxon>Malpighiales</taxon>
        <taxon>Salicaceae</taxon>
        <taxon>Saliceae</taxon>
        <taxon>Salix</taxon>
    </lineage>
</organism>
<keyword evidence="2" id="KW-0804">Transcription</keyword>
<dbReference type="OrthoDB" id="637682at2759"/>
<gene>
    <name evidence="4" type="ORF">SADUNF_Sadunf14G0099700</name>
</gene>
<comment type="caution">
    <text evidence="4">The sequence shown here is derived from an EMBL/GenBank/DDBJ whole genome shotgun (WGS) entry which is preliminary data.</text>
</comment>
<dbReference type="Gene3D" id="1.25.70.10">
    <property type="entry name" value="Transcription termination factor 3, mitochondrial"/>
    <property type="match status" value="1"/>
</dbReference>
<protein>
    <submittedName>
        <fullName evidence="4">Uncharacterized protein</fullName>
    </submittedName>
</protein>
<proteinExistence type="inferred from homology"/>
<dbReference type="Proteomes" id="UP000657918">
    <property type="component" value="Unassembled WGS sequence"/>
</dbReference>
<name>A0A835JHE0_9ROSI</name>
<dbReference type="AlphaFoldDB" id="A0A835JHE0"/>
<evidence type="ECO:0000313" key="5">
    <source>
        <dbReference type="Proteomes" id="UP000657918"/>
    </source>
</evidence>
<evidence type="ECO:0000256" key="1">
    <source>
        <dbReference type="ARBA" id="ARBA00007692"/>
    </source>
</evidence>
<dbReference type="SMART" id="SM00733">
    <property type="entry name" value="Mterf"/>
    <property type="match status" value="6"/>
</dbReference>
<sequence>MELIQNLRCLRLDNPSSSSLFSFSPSRRHFSFSREFNTIPHVSFPNKPLPEPISCKISTERDSFTINYLVHSCGLSLETAILTSQKVKFQSSERPDSVLALLRNHGFSRTQISSLVKKRPFLLLSNPTNTLLPKLDFFLSLGMSRSHLARTLSSDPTLLTRSLENQIIPSYDFLKTILRSDEKIVSAFKRTTWIFLEDHSKNLIPNLELLRKVGVPHSCISLLLTHFPEALMESHEEFSENVEEVRKMGFDPNKSTFVLAVHALCGKCNRSIWERCYEVYTRWGWTKDDILSAFRKHPHCMMLSEKKIMKGMDFFVNKMGWPSKEIVHCPVILFLSLEKRIIPRCKVIQVLWSKGLIKKDISLNTVLLPVEKRFLERFVTKFEEQAPQLLSIYEEKVDPEGV</sequence>
<evidence type="ECO:0000256" key="2">
    <source>
        <dbReference type="ARBA" id="ARBA00022472"/>
    </source>
</evidence>
<dbReference type="GO" id="GO:0006353">
    <property type="term" value="P:DNA-templated transcription termination"/>
    <property type="evidence" value="ECO:0007669"/>
    <property type="project" value="UniProtKB-KW"/>
</dbReference>
<dbReference type="GO" id="GO:0003676">
    <property type="term" value="F:nucleic acid binding"/>
    <property type="evidence" value="ECO:0007669"/>
    <property type="project" value="InterPro"/>
</dbReference>
<keyword evidence="2" id="KW-0806">Transcription termination</keyword>
<dbReference type="InterPro" id="IPR038538">
    <property type="entry name" value="MTERF_sf"/>
</dbReference>
<dbReference type="InterPro" id="IPR003690">
    <property type="entry name" value="MTERF"/>
</dbReference>
<keyword evidence="3" id="KW-0809">Transit peptide</keyword>
<dbReference type="PANTHER" id="PTHR13068">
    <property type="entry name" value="CGI-12 PROTEIN-RELATED"/>
    <property type="match status" value="1"/>
</dbReference>
<keyword evidence="2" id="KW-0805">Transcription regulation</keyword>
<dbReference type="Pfam" id="PF02536">
    <property type="entry name" value="mTERF"/>
    <property type="match status" value="1"/>
</dbReference>